<proteinExistence type="predicted"/>
<feature type="region of interest" description="Disordered" evidence="1">
    <location>
        <begin position="1"/>
        <end position="26"/>
    </location>
</feature>
<dbReference type="Proteomes" id="UP001499990">
    <property type="component" value="Unassembled WGS sequence"/>
</dbReference>
<protein>
    <recommendedName>
        <fullName evidence="4">Transposase</fullName>
    </recommendedName>
</protein>
<evidence type="ECO:0000256" key="1">
    <source>
        <dbReference type="SAM" id="MobiDB-lite"/>
    </source>
</evidence>
<evidence type="ECO:0008006" key="4">
    <source>
        <dbReference type="Google" id="ProtNLM"/>
    </source>
</evidence>
<name>A0ABP6SQB0_9ACTN</name>
<organism evidence="2 3">
    <name type="scientific">Streptomyces sannanensis</name>
    <dbReference type="NCBI Taxonomy" id="285536"/>
    <lineage>
        <taxon>Bacteria</taxon>
        <taxon>Bacillati</taxon>
        <taxon>Actinomycetota</taxon>
        <taxon>Actinomycetes</taxon>
        <taxon>Kitasatosporales</taxon>
        <taxon>Streptomycetaceae</taxon>
        <taxon>Streptomyces</taxon>
    </lineage>
</organism>
<dbReference type="InterPro" id="IPR036397">
    <property type="entry name" value="RNaseH_sf"/>
</dbReference>
<dbReference type="EMBL" id="BAAAYL010000004">
    <property type="protein sequence ID" value="GAA3381516.1"/>
    <property type="molecule type" value="Genomic_DNA"/>
</dbReference>
<comment type="caution">
    <text evidence="2">The sequence shown here is derived from an EMBL/GenBank/DDBJ whole genome shotgun (WGS) entry which is preliminary data.</text>
</comment>
<accession>A0ABP6SQB0</accession>
<evidence type="ECO:0000313" key="3">
    <source>
        <dbReference type="Proteomes" id="UP001499990"/>
    </source>
</evidence>
<evidence type="ECO:0000313" key="2">
    <source>
        <dbReference type="EMBL" id="GAA3381516.1"/>
    </source>
</evidence>
<reference evidence="3" key="1">
    <citation type="journal article" date="2019" name="Int. J. Syst. Evol. Microbiol.">
        <title>The Global Catalogue of Microorganisms (GCM) 10K type strain sequencing project: providing services to taxonomists for standard genome sequencing and annotation.</title>
        <authorList>
            <consortium name="The Broad Institute Genomics Platform"/>
            <consortium name="The Broad Institute Genome Sequencing Center for Infectious Disease"/>
            <person name="Wu L."/>
            <person name="Ma J."/>
        </authorList>
    </citation>
    <scope>NUCLEOTIDE SEQUENCE [LARGE SCALE GENOMIC DNA]</scope>
    <source>
        <strain evidence="3">JCM 9651</strain>
    </source>
</reference>
<sequence length="148" mass="16465">MKAAFRNRPTKRPLTPGERAGLAGGERAARKHDVFLARPRGWRNKVWETDHVQAPVLVDVDGRARRPWITWFTDCATNAITGVAVTPGDPSRESVLAALAFSYYVRMLASAPEGFDDVTDLIVLDSIQWCTPALDTAAQTRYLRLVQD</sequence>
<keyword evidence="3" id="KW-1185">Reference proteome</keyword>
<gene>
    <name evidence="2" type="ORF">GCM10020367_73070</name>
</gene>
<dbReference type="Gene3D" id="3.30.420.10">
    <property type="entry name" value="Ribonuclease H-like superfamily/Ribonuclease H"/>
    <property type="match status" value="1"/>
</dbReference>